<gene>
    <name evidence="2" type="ORF">OsJ_09486</name>
</gene>
<name>B9FBF5_ORYSJ</name>
<dbReference type="AlphaFoldDB" id="B9FBF5"/>
<organism evidence="2">
    <name type="scientific">Oryza sativa subsp. japonica</name>
    <name type="common">Rice</name>
    <dbReference type="NCBI Taxonomy" id="39947"/>
    <lineage>
        <taxon>Eukaryota</taxon>
        <taxon>Viridiplantae</taxon>
        <taxon>Streptophyta</taxon>
        <taxon>Embryophyta</taxon>
        <taxon>Tracheophyta</taxon>
        <taxon>Spermatophyta</taxon>
        <taxon>Magnoliopsida</taxon>
        <taxon>Liliopsida</taxon>
        <taxon>Poales</taxon>
        <taxon>Poaceae</taxon>
        <taxon>BOP clade</taxon>
        <taxon>Oryzoideae</taxon>
        <taxon>Oryzeae</taxon>
        <taxon>Oryzinae</taxon>
        <taxon>Oryza</taxon>
        <taxon>Oryza sativa</taxon>
    </lineage>
</organism>
<protein>
    <submittedName>
        <fullName evidence="2">Uncharacterized protein</fullName>
    </submittedName>
</protein>
<proteinExistence type="predicted"/>
<evidence type="ECO:0000256" key="1">
    <source>
        <dbReference type="SAM" id="MobiDB-lite"/>
    </source>
</evidence>
<sequence length="113" mass="11962">MDLDLPGEERKNRRNAMADDSPESDSAEAFSATTAPQQLTPSSYTSPPTPPEFLHRSEEDEEHGEVSAVQPQPPPAEVDVDASSDCAMGTGAAPADAGRRSREKQPSISPIAS</sequence>
<dbReference type="EMBL" id="CM000140">
    <property type="protein sequence ID" value="EEE58357.1"/>
    <property type="molecule type" value="Genomic_DNA"/>
</dbReference>
<reference evidence="2" key="2">
    <citation type="submission" date="2008-12" db="EMBL/GenBank/DDBJ databases">
        <title>Improved gene annotation of the rice (Oryza sativa) genomes.</title>
        <authorList>
            <person name="Wang J."/>
            <person name="Li R."/>
            <person name="Fan W."/>
            <person name="Huang Q."/>
            <person name="Zhang J."/>
            <person name="Zhou Y."/>
            <person name="Hu Y."/>
            <person name="Zi S."/>
            <person name="Li J."/>
            <person name="Ni P."/>
            <person name="Zheng H."/>
            <person name="Zhang Y."/>
            <person name="Zhao M."/>
            <person name="Hao Q."/>
            <person name="McDermott J."/>
            <person name="Samudrala R."/>
            <person name="Kristiansen K."/>
            <person name="Wong G.K.-S."/>
        </authorList>
    </citation>
    <scope>NUCLEOTIDE SEQUENCE</scope>
</reference>
<accession>B9FBF5</accession>
<dbReference type="Proteomes" id="UP000007752">
    <property type="component" value="Chromosome 3"/>
</dbReference>
<evidence type="ECO:0000313" key="2">
    <source>
        <dbReference type="EMBL" id="EEE58357.1"/>
    </source>
</evidence>
<feature type="region of interest" description="Disordered" evidence="1">
    <location>
        <begin position="1"/>
        <end position="113"/>
    </location>
</feature>
<reference evidence="2" key="1">
    <citation type="journal article" date="2005" name="PLoS Biol.">
        <title>The genomes of Oryza sativa: a history of duplications.</title>
        <authorList>
            <person name="Yu J."/>
            <person name="Wang J."/>
            <person name="Lin W."/>
            <person name="Li S."/>
            <person name="Li H."/>
            <person name="Zhou J."/>
            <person name="Ni P."/>
            <person name="Dong W."/>
            <person name="Hu S."/>
            <person name="Zeng C."/>
            <person name="Zhang J."/>
            <person name="Zhang Y."/>
            <person name="Li R."/>
            <person name="Xu Z."/>
            <person name="Li S."/>
            <person name="Li X."/>
            <person name="Zheng H."/>
            <person name="Cong L."/>
            <person name="Lin L."/>
            <person name="Yin J."/>
            <person name="Geng J."/>
            <person name="Li G."/>
            <person name="Shi J."/>
            <person name="Liu J."/>
            <person name="Lv H."/>
            <person name="Li J."/>
            <person name="Wang J."/>
            <person name="Deng Y."/>
            <person name="Ran L."/>
            <person name="Shi X."/>
            <person name="Wang X."/>
            <person name="Wu Q."/>
            <person name="Li C."/>
            <person name="Ren X."/>
            <person name="Wang J."/>
            <person name="Wang X."/>
            <person name="Li D."/>
            <person name="Liu D."/>
            <person name="Zhang X."/>
            <person name="Ji Z."/>
            <person name="Zhao W."/>
            <person name="Sun Y."/>
            <person name="Zhang Z."/>
            <person name="Bao J."/>
            <person name="Han Y."/>
            <person name="Dong L."/>
            <person name="Ji J."/>
            <person name="Chen P."/>
            <person name="Wu S."/>
            <person name="Liu J."/>
            <person name="Xiao Y."/>
            <person name="Bu D."/>
            <person name="Tan J."/>
            <person name="Yang L."/>
            <person name="Ye C."/>
            <person name="Zhang J."/>
            <person name="Xu J."/>
            <person name="Zhou Y."/>
            <person name="Yu Y."/>
            <person name="Zhang B."/>
            <person name="Zhuang S."/>
            <person name="Wei H."/>
            <person name="Liu B."/>
            <person name="Lei M."/>
            <person name="Yu H."/>
            <person name="Li Y."/>
            <person name="Xu H."/>
            <person name="Wei S."/>
            <person name="He X."/>
            <person name="Fang L."/>
            <person name="Zhang Z."/>
            <person name="Zhang Y."/>
            <person name="Huang X."/>
            <person name="Su Z."/>
            <person name="Tong W."/>
            <person name="Li J."/>
            <person name="Tong Z."/>
            <person name="Li S."/>
            <person name="Ye J."/>
            <person name="Wang L."/>
            <person name="Fang L."/>
            <person name="Lei T."/>
            <person name="Chen C."/>
            <person name="Chen H."/>
            <person name="Xu Z."/>
            <person name="Li H."/>
            <person name="Huang H."/>
            <person name="Zhang F."/>
            <person name="Xu H."/>
            <person name="Li N."/>
            <person name="Zhao C."/>
            <person name="Li S."/>
            <person name="Dong L."/>
            <person name="Huang Y."/>
            <person name="Li L."/>
            <person name="Xi Y."/>
            <person name="Qi Q."/>
            <person name="Li W."/>
            <person name="Zhang B."/>
            <person name="Hu W."/>
            <person name="Zhang Y."/>
            <person name="Tian X."/>
            <person name="Jiao Y."/>
            <person name="Liang X."/>
            <person name="Jin J."/>
            <person name="Gao L."/>
            <person name="Zheng W."/>
            <person name="Hao B."/>
            <person name="Liu S."/>
            <person name="Wang W."/>
            <person name="Yuan L."/>
            <person name="Cao M."/>
            <person name="McDermott J."/>
            <person name="Samudrala R."/>
            <person name="Wang J."/>
            <person name="Wong G.K."/>
            <person name="Yang H."/>
        </authorList>
    </citation>
    <scope>NUCLEOTIDE SEQUENCE [LARGE SCALE GENOMIC DNA]</scope>
</reference>